<comment type="caution">
    <text evidence="1">The sequence shown here is derived from an EMBL/GenBank/DDBJ whole genome shotgun (WGS) entry which is preliminary data.</text>
</comment>
<dbReference type="EMBL" id="DUFW01000099">
    <property type="protein sequence ID" value="HIH22080.1"/>
    <property type="molecule type" value="Genomic_DNA"/>
</dbReference>
<reference evidence="3" key="3">
    <citation type="submission" date="2021-05" db="EMBL/GenBank/DDBJ databases">
        <title>Protein family content uncovers lineage relationships and bacterial pathway maintenance mechanisms in DPANN archaea.</title>
        <authorList>
            <person name="Castelle C.J."/>
            <person name="Meheust R."/>
            <person name="Jaffe A.L."/>
            <person name="Seitz K."/>
            <person name="Gong X."/>
            <person name="Baker B.J."/>
            <person name="Banfield J.F."/>
        </authorList>
    </citation>
    <scope>NUCLEOTIDE SEQUENCE</scope>
    <source>
        <strain evidence="3">RIFCSPLOWO2_01_FULL_43_13</strain>
    </source>
</reference>
<gene>
    <name evidence="1" type="ORF">HA222_05495</name>
    <name evidence="2" type="ORF">HA227_04420</name>
    <name evidence="3" type="ORF">J4478_02920</name>
</gene>
<evidence type="ECO:0000313" key="1">
    <source>
        <dbReference type="EMBL" id="HIH22080.1"/>
    </source>
</evidence>
<dbReference type="Proteomes" id="UP000527315">
    <property type="component" value="Unassembled WGS sequence"/>
</dbReference>
<protein>
    <submittedName>
        <fullName evidence="1">Uncharacterized protein</fullName>
    </submittedName>
</protein>
<evidence type="ECO:0000313" key="2">
    <source>
        <dbReference type="EMBL" id="HIH33470.1"/>
    </source>
</evidence>
<dbReference type="EMBL" id="DUFJ01000096">
    <property type="protein sequence ID" value="HIH33470.1"/>
    <property type="molecule type" value="Genomic_DNA"/>
</dbReference>
<name>A0A7J4JYN0_9ARCH</name>
<proteinExistence type="predicted"/>
<organism evidence="1 4">
    <name type="scientific">Candidatus Iainarchaeum sp</name>
    <dbReference type="NCBI Taxonomy" id="3101447"/>
    <lineage>
        <taxon>Archaea</taxon>
        <taxon>Candidatus Iainarchaeota</taxon>
        <taxon>Candidatus Iainarchaeia</taxon>
        <taxon>Candidatus Iainarchaeales</taxon>
        <taxon>Candidatus Iainarchaeaceae</taxon>
        <taxon>Candidatus Iainarchaeum</taxon>
    </lineage>
</organism>
<dbReference type="Proteomes" id="UP000680185">
    <property type="component" value="Unassembled WGS sequence"/>
</dbReference>
<accession>A0A7J4JYN0</accession>
<dbReference type="AlphaFoldDB" id="A0A7J4JYN0"/>
<dbReference type="Proteomes" id="UP000590964">
    <property type="component" value="Unassembled WGS sequence"/>
</dbReference>
<evidence type="ECO:0000313" key="4">
    <source>
        <dbReference type="Proteomes" id="UP000590964"/>
    </source>
</evidence>
<reference evidence="1" key="1">
    <citation type="journal article" date="2020" name="bioRxiv">
        <title>A rank-normalized archaeal taxonomy based on genome phylogeny resolves widespread incomplete and uneven classifications.</title>
        <authorList>
            <person name="Rinke C."/>
            <person name="Chuvochina M."/>
            <person name="Mussig A.J."/>
            <person name="Chaumeil P.-A."/>
            <person name="Waite D.W."/>
            <person name="Whitman W.B."/>
            <person name="Parks D.H."/>
            <person name="Hugenholtz P."/>
        </authorList>
    </citation>
    <scope>NUCLEOTIDE SEQUENCE</scope>
    <source>
        <strain evidence="2">UBA10036</strain>
        <strain evidence="1">UBA10191</strain>
    </source>
</reference>
<evidence type="ECO:0000313" key="3">
    <source>
        <dbReference type="EMBL" id="MBS3058329.1"/>
    </source>
</evidence>
<dbReference type="EMBL" id="JAGVWB010000019">
    <property type="protein sequence ID" value="MBS3058329.1"/>
    <property type="molecule type" value="Genomic_DNA"/>
</dbReference>
<reference evidence="3" key="2">
    <citation type="submission" date="2021-03" db="EMBL/GenBank/DDBJ databases">
        <authorList>
            <person name="Jaffe A."/>
        </authorList>
    </citation>
    <scope>NUCLEOTIDE SEQUENCE</scope>
    <source>
        <strain evidence="3">RIFCSPLOWO2_01_FULL_43_13</strain>
    </source>
</reference>
<sequence>MQKAKSLKRVGKGPFRGPTPEGVFQTIDVGAGTAKWLRQQARKFPRRKYVAVEPFPDRNLFLEKNLLLVPSIFKEYLAVMK</sequence>